<evidence type="ECO:0000259" key="18">
    <source>
        <dbReference type="PROSITE" id="PS50112"/>
    </source>
</evidence>
<dbReference type="EMBL" id="JACIDC010000006">
    <property type="protein sequence ID" value="MBB4040344.1"/>
    <property type="molecule type" value="Genomic_DNA"/>
</dbReference>
<sequence length="843" mass="92611">MTFAVVLLIPVILFAAVLTWFYVESQQRWADERARLLARELVQTIDRELTSPLPMLQALSTSPLLQEGDLKGFYDHAVEISRTLGVTIALHDPGLMQQVMNTALPWNTAIDDSNPHLAPVEKEIIRTKQPAITDLMKSSIEQTWIVNVMVPVINNGDVQYLLAIEIPATHLSEVIQRVRLSPEWLSIVVDRNDVVVARSTDHDRFVGKPTPVDWSTRATGAEGFWSGRNLEGIEVRTAYVRSPRTNWTIAVAVPERVFNAPLRRALISLTLIGALLFVVAAILAYWTGSNLSTAIWSLKGAGVAVGRGESVPSVNTPVREVNEVGEALLVAAREARDREAHLRSILETVPSAMIVINSHGIIQSFSQTAEKLFGYAAEEMSGRNVSLLMPEPDRSAHDDYIARYLRTGEHRIIGKGRIVTGMRKDGSLFPMELNVGEARSNGELVFTGFIRDLTEMRQIEQELRQTQKMEAIGKLTGGVAHDFNNLLTVIKGNLEILEARLPDQSYRELINDSQEAADLAAQLTASLLAFGRRMPLNPKLVDVGHLVSGTSDLLRRTLGETITIRTVVESSRQAMIDPAQLQNALLNLGINARDAMPQGGRLTIEVSDAQLDADYAAAHADVKPGSYILISVTDTGIGMSPQVQERAFEPFFTTKPTGSGTGLGLSTVYGFVKQSGGHVALYSELGRGTIIRIYLPYAKDREEETVSSASEKPPMPRSKGETILVVEDEERVRRITTARLIELGYKVLAAGNGPEALSILQQSPDIDLLFTDMVMPGGLSGAELAAEVHRTRPDLQVLYTSGYAELDVIKQAETESRNWIRKPYTAADLASKLRAILDDTPSD</sequence>
<feature type="domain" description="PAC" evidence="19">
    <location>
        <begin position="406"/>
        <end position="465"/>
    </location>
</feature>
<gene>
    <name evidence="20" type="ORF">GGR34_001997</name>
</gene>
<keyword evidence="6" id="KW-0808">Transferase</keyword>
<keyword evidence="4 14" id="KW-0597">Phosphoprotein</keyword>
<evidence type="ECO:0000256" key="15">
    <source>
        <dbReference type="SAM" id="Phobius"/>
    </source>
</evidence>
<dbReference type="InterPro" id="IPR000014">
    <property type="entry name" value="PAS"/>
</dbReference>
<evidence type="ECO:0000259" key="17">
    <source>
        <dbReference type="PROSITE" id="PS50110"/>
    </source>
</evidence>
<keyword evidence="7" id="KW-0547">Nucleotide-binding</keyword>
<evidence type="ECO:0000313" key="20">
    <source>
        <dbReference type="EMBL" id="MBB4040344.1"/>
    </source>
</evidence>
<dbReference type="Gene3D" id="3.40.50.2300">
    <property type="match status" value="1"/>
</dbReference>
<dbReference type="CDD" id="cd00082">
    <property type="entry name" value="HisKA"/>
    <property type="match status" value="1"/>
</dbReference>
<dbReference type="EC" id="2.7.13.3" evidence="3"/>
<feature type="modified residue" description="4-aspartylphosphate" evidence="14">
    <location>
        <position position="772"/>
    </location>
</feature>
<evidence type="ECO:0000256" key="8">
    <source>
        <dbReference type="ARBA" id="ARBA00022777"/>
    </source>
</evidence>
<dbReference type="PROSITE" id="PS50113">
    <property type="entry name" value="PAC"/>
    <property type="match status" value="1"/>
</dbReference>
<keyword evidence="5" id="KW-0479">Metal-binding</keyword>
<dbReference type="SUPFAM" id="SSF47384">
    <property type="entry name" value="Homodimeric domain of signal transducing histidine kinase"/>
    <property type="match status" value="1"/>
</dbReference>
<evidence type="ECO:0000256" key="3">
    <source>
        <dbReference type="ARBA" id="ARBA00012438"/>
    </source>
</evidence>
<dbReference type="InterPro" id="IPR005467">
    <property type="entry name" value="His_kinase_dom"/>
</dbReference>
<name>A0A7W6IFG0_9HYPH</name>
<dbReference type="Gene3D" id="3.30.450.20">
    <property type="entry name" value="PAS domain"/>
    <property type="match status" value="2"/>
</dbReference>
<proteinExistence type="predicted"/>
<feature type="domain" description="Histidine kinase" evidence="16">
    <location>
        <begin position="478"/>
        <end position="699"/>
    </location>
</feature>
<evidence type="ECO:0000256" key="10">
    <source>
        <dbReference type="ARBA" id="ARBA00023004"/>
    </source>
</evidence>
<dbReference type="PANTHER" id="PTHR43065">
    <property type="entry name" value="SENSOR HISTIDINE KINASE"/>
    <property type="match status" value="1"/>
</dbReference>
<dbReference type="PROSITE" id="PS50110">
    <property type="entry name" value="RESPONSE_REGULATORY"/>
    <property type="match status" value="1"/>
</dbReference>
<comment type="function">
    <text evidence="12">Putative oxygen sensor; modulates the activity of FixJ, a transcriptional activator of nitrogen fixation fixK gene. FixL probably acts as a kinase that phosphorylates FixJ.</text>
</comment>
<keyword evidence="11" id="KW-0902">Two-component regulatory system</keyword>
<dbReference type="InterPro" id="IPR000700">
    <property type="entry name" value="PAS-assoc_C"/>
</dbReference>
<dbReference type="Gene3D" id="1.10.287.130">
    <property type="match status" value="1"/>
</dbReference>
<dbReference type="InterPro" id="IPR036890">
    <property type="entry name" value="HATPase_C_sf"/>
</dbReference>
<dbReference type="PROSITE" id="PS50112">
    <property type="entry name" value="PAS"/>
    <property type="match status" value="1"/>
</dbReference>
<reference evidence="20 21" key="1">
    <citation type="submission" date="2020-08" db="EMBL/GenBank/DDBJ databases">
        <title>Genomic Encyclopedia of Type Strains, Phase IV (KMG-IV): sequencing the most valuable type-strain genomes for metagenomic binning, comparative biology and taxonomic classification.</title>
        <authorList>
            <person name="Goeker M."/>
        </authorList>
    </citation>
    <scope>NUCLEOTIDE SEQUENCE [LARGE SCALE GENOMIC DNA]</scope>
    <source>
        <strain evidence="20 21">DSM 15743</strain>
    </source>
</reference>
<dbReference type="InterPro" id="IPR013767">
    <property type="entry name" value="PAS_fold"/>
</dbReference>
<evidence type="ECO:0000256" key="2">
    <source>
        <dbReference type="ARBA" id="ARBA00001971"/>
    </source>
</evidence>
<comment type="caution">
    <text evidence="20">The sequence shown here is derived from an EMBL/GenBank/DDBJ whole genome shotgun (WGS) entry which is preliminary data.</text>
</comment>
<keyword evidence="9" id="KW-0067">ATP-binding</keyword>
<dbReference type="GO" id="GO:0000155">
    <property type="term" value="F:phosphorelay sensor kinase activity"/>
    <property type="evidence" value="ECO:0007669"/>
    <property type="project" value="InterPro"/>
</dbReference>
<dbReference type="InterPro" id="IPR001789">
    <property type="entry name" value="Sig_transdc_resp-reg_receiver"/>
</dbReference>
<dbReference type="InterPro" id="IPR036097">
    <property type="entry name" value="HisK_dim/P_sf"/>
</dbReference>
<dbReference type="Pfam" id="PF00072">
    <property type="entry name" value="Response_reg"/>
    <property type="match status" value="1"/>
</dbReference>
<keyword evidence="15" id="KW-0812">Transmembrane</keyword>
<keyword evidence="21" id="KW-1185">Reference proteome</keyword>
<dbReference type="AlphaFoldDB" id="A0A7W6IFG0"/>
<evidence type="ECO:0000256" key="5">
    <source>
        <dbReference type="ARBA" id="ARBA00022617"/>
    </source>
</evidence>
<feature type="domain" description="PAS" evidence="18">
    <location>
        <begin position="338"/>
        <end position="408"/>
    </location>
</feature>
<evidence type="ECO:0000256" key="14">
    <source>
        <dbReference type="PROSITE-ProRule" id="PRU00169"/>
    </source>
</evidence>
<dbReference type="RefSeq" id="WP_368086314.1">
    <property type="nucleotide sequence ID" value="NZ_JACIDC010000006.1"/>
</dbReference>
<dbReference type="InterPro" id="IPR003594">
    <property type="entry name" value="HATPase_dom"/>
</dbReference>
<evidence type="ECO:0000256" key="9">
    <source>
        <dbReference type="ARBA" id="ARBA00022840"/>
    </source>
</evidence>
<evidence type="ECO:0000256" key="11">
    <source>
        <dbReference type="ARBA" id="ARBA00023012"/>
    </source>
</evidence>
<evidence type="ECO:0000259" key="19">
    <source>
        <dbReference type="PROSITE" id="PS50113"/>
    </source>
</evidence>
<dbReference type="Pfam" id="PF02518">
    <property type="entry name" value="HATPase_c"/>
    <property type="match status" value="1"/>
</dbReference>
<dbReference type="SMART" id="SM00448">
    <property type="entry name" value="REC"/>
    <property type="match status" value="1"/>
</dbReference>
<dbReference type="InterPro" id="IPR011006">
    <property type="entry name" value="CheY-like_superfamily"/>
</dbReference>
<keyword evidence="8" id="KW-0418">Kinase</keyword>
<dbReference type="GO" id="GO:0006355">
    <property type="term" value="P:regulation of DNA-templated transcription"/>
    <property type="evidence" value="ECO:0007669"/>
    <property type="project" value="InterPro"/>
</dbReference>
<keyword evidence="15" id="KW-1133">Transmembrane helix</keyword>
<protein>
    <recommendedName>
        <fullName evidence="13">Sensor protein FixL</fullName>
        <ecNumber evidence="3">2.7.13.3</ecNumber>
    </recommendedName>
</protein>
<evidence type="ECO:0000256" key="6">
    <source>
        <dbReference type="ARBA" id="ARBA00022679"/>
    </source>
</evidence>
<dbReference type="GO" id="GO:0005524">
    <property type="term" value="F:ATP binding"/>
    <property type="evidence" value="ECO:0007669"/>
    <property type="project" value="UniProtKB-KW"/>
</dbReference>
<evidence type="ECO:0000313" key="21">
    <source>
        <dbReference type="Proteomes" id="UP000519439"/>
    </source>
</evidence>
<dbReference type="CDD" id="cd18774">
    <property type="entry name" value="PDC2_HK_sensor"/>
    <property type="match status" value="1"/>
</dbReference>
<dbReference type="Pfam" id="PF00512">
    <property type="entry name" value="HisKA"/>
    <property type="match status" value="1"/>
</dbReference>
<dbReference type="InterPro" id="IPR004358">
    <property type="entry name" value="Sig_transdc_His_kin-like_C"/>
</dbReference>
<evidence type="ECO:0000256" key="1">
    <source>
        <dbReference type="ARBA" id="ARBA00000085"/>
    </source>
</evidence>
<evidence type="ECO:0000256" key="4">
    <source>
        <dbReference type="ARBA" id="ARBA00022553"/>
    </source>
</evidence>
<dbReference type="PRINTS" id="PR00344">
    <property type="entry name" value="BCTRLSENSOR"/>
</dbReference>
<dbReference type="SUPFAM" id="SSF55874">
    <property type="entry name" value="ATPase domain of HSP90 chaperone/DNA topoisomerase II/histidine kinase"/>
    <property type="match status" value="1"/>
</dbReference>
<comment type="cofactor">
    <cofactor evidence="2">
        <name>heme</name>
        <dbReference type="ChEBI" id="CHEBI:30413"/>
    </cofactor>
</comment>
<dbReference type="NCBIfam" id="TIGR00229">
    <property type="entry name" value="sensory_box"/>
    <property type="match status" value="1"/>
</dbReference>
<evidence type="ECO:0000256" key="12">
    <source>
        <dbReference type="ARBA" id="ARBA00059827"/>
    </source>
</evidence>
<accession>A0A7W6IFG0</accession>
<dbReference type="SMART" id="SM00387">
    <property type="entry name" value="HATPase_c"/>
    <property type="match status" value="1"/>
</dbReference>
<keyword evidence="15" id="KW-0472">Membrane</keyword>
<dbReference type="InterPro" id="IPR035965">
    <property type="entry name" value="PAS-like_dom_sf"/>
</dbReference>
<dbReference type="Gene3D" id="3.30.565.10">
    <property type="entry name" value="Histidine kinase-like ATPase, C-terminal domain"/>
    <property type="match status" value="1"/>
</dbReference>
<feature type="domain" description="Response regulatory" evidence="17">
    <location>
        <begin position="722"/>
        <end position="837"/>
    </location>
</feature>
<dbReference type="SUPFAM" id="SSF52172">
    <property type="entry name" value="CheY-like"/>
    <property type="match status" value="1"/>
</dbReference>
<evidence type="ECO:0000256" key="7">
    <source>
        <dbReference type="ARBA" id="ARBA00022741"/>
    </source>
</evidence>
<dbReference type="InterPro" id="IPR003661">
    <property type="entry name" value="HisK_dim/P_dom"/>
</dbReference>
<dbReference type="PROSITE" id="PS50109">
    <property type="entry name" value="HIS_KIN"/>
    <property type="match status" value="1"/>
</dbReference>
<dbReference type="PANTHER" id="PTHR43065:SF49">
    <property type="entry name" value="HISTIDINE KINASE"/>
    <property type="match status" value="1"/>
</dbReference>
<dbReference type="SMART" id="SM00388">
    <property type="entry name" value="HisKA"/>
    <property type="match status" value="1"/>
</dbReference>
<dbReference type="FunFam" id="3.30.450.20:FF:000060">
    <property type="entry name" value="Sensor protein FixL"/>
    <property type="match status" value="1"/>
</dbReference>
<dbReference type="SMART" id="SM00091">
    <property type="entry name" value="PAS"/>
    <property type="match status" value="1"/>
</dbReference>
<evidence type="ECO:0000256" key="13">
    <source>
        <dbReference type="ARBA" id="ARBA00070616"/>
    </source>
</evidence>
<dbReference type="SUPFAM" id="SSF55785">
    <property type="entry name" value="PYP-like sensor domain (PAS domain)"/>
    <property type="match status" value="1"/>
</dbReference>
<dbReference type="Proteomes" id="UP000519439">
    <property type="component" value="Unassembled WGS sequence"/>
</dbReference>
<evidence type="ECO:0000259" key="16">
    <source>
        <dbReference type="PROSITE" id="PS50109"/>
    </source>
</evidence>
<feature type="transmembrane region" description="Helical" evidence="15">
    <location>
        <begin position="265"/>
        <end position="286"/>
    </location>
</feature>
<keyword evidence="5" id="KW-0349">Heme</keyword>
<comment type="catalytic activity">
    <reaction evidence="1">
        <text>ATP + protein L-histidine = ADP + protein N-phospho-L-histidine.</text>
        <dbReference type="EC" id="2.7.13.3"/>
    </reaction>
</comment>
<keyword evidence="10" id="KW-0408">Iron</keyword>
<feature type="transmembrane region" description="Helical" evidence="15">
    <location>
        <begin position="6"/>
        <end position="23"/>
    </location>
</feature>
<dbReference type="Pfam" id="PF00989">
    <property type="entry name" value="PAS"/>
    <property type="match status" value="1"/>
</dbReference>
<dbReference type="CDD" id="cd00130">
    <property type="entry name" value="PAS"/>
    <property type="match status" value="1"/>
</dbReference>
<organism evidence="20 21">
    <name type="scientific">Microvirga flocculans</name>
    <dbReference type="NCBI Taxonomy" id="217168"/>
    <lineage>
        <taxon>Bacteria</taxon>
        <taxon>Pseudomonadati</taxon>
        <taxon>Pseudomonadota</taxon>
        <taxon>Alphaproteobacteria</taxon>
        <taxon>Hyphomicrobiales</taxon>
        <taxon>Methylobacteriaceae</taxon>
        <taxon>Microvirga</taxon>
    </lineage>
</organism>